<feature type="transmembrane region" description="Helical" evidence="1">
    <location>
        <begin position="164"/>
        <end position="191"/>
    </location>
</feature>
<dbReference type="GO" id="GO:0016874">
    <property type="term" value="F:ligase activity"/>
    <property type="evidence" value="ECO:0007669"/>
    <property type="project" value="UniProtKB-KW"/>
</dbReference>
<accession>A0AAU8CZ29</accession>
<dbReference type="EMBL" id="CP159256">
    <property type="protein sequence ID" value="XCG52227.1"/>
    <property type="molecule type" value="Genomic_DNA"/>
</dbReference>
<evidence type="ECO:0000313" key="2">
    <source>
        <dbReference type="EMBL" id="XCG52227.1"/>
    </source>
</evidence>
<sequence>MRYLLTFAILSLFVPIRLKTELVLLRPFEMLTLLVMIAGFLTGRWRHVSLPAGFLLLLPFFCWHVASAFSNGAQNGLRELLQISAVTALAFALAQEAGRISIAKAARVLFFGMGLILVYIIAWHLANGDWVGWKQLVDPKLVFTFLPVMLAGLLVFAGRTERRILWLAWSGLFPLLLLSGERKALLIYIFLTAALLMRGRLATTVPAVGAGLLALLALSSVVDNPYLARQLQTLLNPASMGQYNHLLVTGEYAQGDTPSNVQRAFAFDLSRKLFAEHPLVGIGTNQFKNIIDTEFSNLPEELRLGIHGEFQRILTENGIIGLSLYIFIWLAAWFRLSRALSWALFHGLIGAAQARLLPLVLLIPCAFYVGTEASGTRAFVTLIVVSLLPELTRHGLWLSLHRARRSHPKTMRHSRLLGRPLQGSTR</sequence>
<dbReference type="InterPro" id="IPR051533">
    <property type="entry name" value="WaaL-like"/>
</dbReference>
<feature type="transmembrane region" description="Helical" evidence="1">
    <location>
        <begin position="52"/>
        <end position="70"/>
    </location>
</feature>
<keyword evidence="1" id="KW-0472">Membrane</keyword>
<feature type="transmembrane region" description="Helical" evidence="1">
    <location>
        <begin position="106"/>
        <end position="126"/>
    </location>
</feature>
<feature type="transmembrane region" description="Helical" evidence="1">
    <location>
        <begin position="319"/>
        <end position="336"/>
    </location>
</feature>
<keyword evidence="1" id="KW-1133">Transmembrane helix</keyword>
<evidence type="ECO:0000256" key="1">
    <source>
        <dbReference type="SAM" id="Phobius"/>
    </source>
</evidence>
<geneLocation type="plasmid" evidence="2">
    <name>pMk2240A</name>
</geneLocation>
<protein>
    <submittedName>
        <fullName evidence="2">O-antigen ligase family protein</fullName>
    </submittedName>
</protein>
<dbReference type="GO" id="GO:0016020">
    <property type="term" value="C:membrane"/>
    <property type="evidence" value="ECO:0007669"/>
    <property type="project" value="UniProtKB-SubCell"/>
</dbReference>
<feature type="transmembrane region" description="Helical" evidence="1">
    <location>
        <begin position="28"/>
        <end position="45"/>
    </location>
</feature>
<organism evidence="2">
    <name type="scientific">Mesorhizobium sp. WSM2240</name>
    <dbReference type="NCBI Taxonomy" id="3228851"/>
    <lineage>
        <taxon>Bacteria</taxon>
        <taxon>Pseudomonadati</taxon>
        <taxon>Pseudomonadota</taxon>
        <taxon>Alphaproteobacteria</taxon>
        <taxon>Hyphomicrobiales</taxon>
        <taxon>Phyllobacteriaceae</taxon>
        <taxon>Mesorhizobium</taxon>
    </lineage>
</organism>
<feature type="transmembrane region" description="Helical" evidence="1">
    <location>
        <begin position="203"/>
        <end position="222"/>
    </location>
</feature>
<keyword evidence="1" id="KW-0812">Transmembrane</keyword>
<dbReference type="RefSeq" id="WP_353646435.1">
    <property type="nucleotide sequence ID" value="NZ_CP159256.1"/>
</dbReference>
<gene>
    <name evidence="2" type="ORF">ABVK50_32580</name>
</gene>
<reference evidence="2" key="1">
    <citation type="submission" date="2024-06" db="EMBL/GenBank/DDBJ databases">
        <title>Mesorhizobium karijinii sp. nov., a symbiont of the iconic Swainsona formosa from arid Australia.</title>
        <authorList>
            <person name="Hill Y.J."/>
            <person name="Watkin E.L.J."/>
            <person name="O'Hara G.W."/>
            <person name="Terpolilli J."/>
            <person name="Tye M.L."/>
            <person name="Kohlmeier M.G."/>
        </authorList>
    </citation>
    <scope>NUCLEOTIDE SEQUENCE</scope>
    <source>
        <strain evidence="2">WSM2240</strain>
        <plasmid evidence="2">pMk2240A</plasmid>
    </source>
</reference>
<name>A0AAU8CZ29_9HYPH</name>
<dbReference type="AlphaFoldDB" id="A0AAU8CZ29"/>
<feature type="transmembrane region" description="Helical" evidence="1">
    <location>
        <begin position="76"/>
        <end position="94"/>
    </location>
</feature>
<proteinExistence type="predicted"/>
<dbReference type="PANTHER" id="PTHR37422">
    <property type="entry name" value="TEICHURONIC ACID BIOSYNTHESIS PROTEIN TUAE"/>
    <property type="match status" value="1"/>
</dbReference>
<dbReference type="PANTHER" id="PTHR37422:SF13">
    <property type="entry name" value="LIPOPOLYSACCHARIDE BIOSYNTHESIS PROTEIN PA4999-RELATED"/>
    <property type="match status" value="1"/>
</dbReference>
<feature type="transmembrane region" description="Helical" evidence="1">
    <location>
        <begin position="141"/>
        <end position="157"/>
    </location>
</feature>
<keyword evidence="2" id="KW-0436">Ligase</keyword>
<feature type="transmembrane region" description="Helical" evidence="1">
    <location>
        <begin position="342"/>
        <end position="369"/>
    </location>
</feature>
<keyword evidence="2" id="KW-0614">Plasmid</keyword>